<dbReference type="Pfam" id="PF07727">
    <property type="entry name" value="RVT_2"/>
    <property type="match status" value="1"/>
</dbReference>
<dbReference type="PANTHER" id="PTHR37984:SF9">
    <property type="entry name" value="INTEGRASE CATALYTIC DOMAIN-CONTAINING PROTEIN"/>
    <property type="match status" value="1"/>
</dbReference>
<dbReference type="PANTHER" id="PTHR37984">
    <property type="entry name" value="PROTEIN CBG26694"/>
    <property type="match status" value="1"/>
</dbReference>
<proteinExistence type="predicted"/>
<dbReference type="EMBL" id="CP092886">
    <property type="protein sequence ID" value="UYV84829.1"/>
    <property type="molecule type" value="Genomic_DNA"/>
</dbReference>
<keyword evidence="4" id="KW-1185">Reference proteome</keyword>
<evidence type="ECO:0000256" key="1">
    <source>
        <dbReference type="SAM" id="MobiDB-lite"/>
    </source>
</evidence>
<organism evidence="3 4">
    <name type="scientific">Cordylochernes scorpioides</name>
    <dbReference type="NCBI Taxonomy" id="51811"/>
    <lineage>
        <taxon>Eukaryota</taxon>
        <taxon>Metazoa</taxon>
        <taxon>Ecdysozoa</taxon>
        <taxon>Arthropoda</taxon>
        <taxon>Chelicerata</taxon>
        <taxon>Arachnida</taxon>
        <taxon>Pseudoscorpiones</taxon>
        <taxon>Cheliferoidea</taxon>
        <taxon>Chernetidae</taxon>
        <taxon>Cordylochernes</taxon>
    </lineage>
</organism>
<feature type="domain" description="CCHC-type" evidence="2">
    <location>
        <begin position="498"/>
        <end position="514"/>
    </location>
</feature>
<feature type="domain" description="CCHC-type" evidence="2">
    <location>
        <begin position="477"/>
        <end position="494"/>
    </location>
</feature>
<dbReference type="InterPro" id="IPR050951">
    <property type="entry name" value="Retrovirus_Pol_polyprotein"/>
</dbReference>
<dbReference type="SUPFAM" id="SSF56672">
    <property type="entry name" value="DNA/RNA polymerases"/>
    <property type="match status" value="1"/>
</dbReference>
<dbReference type="SMART" id="SM00343">
    <property type="entry name" value="ZnF_C2HC"/>
    <property type="match status" value="2"/>
</dbReference>
<reference evidence="3 4" key="1">
    <citation type="submission" date="2022-03" db="EMBL/GenBank/DDBJ databases">
        <title>A chromosomal length assembly of Cordylochernes scorpioides.</title>
        <authorList>
            <person name="Zeh D."/>
            <person name="Zeh J."/>
        </authorList>
    </citation>
    <scope>NUCLEOTIDE SEQUENCE [LARGE SCALE GENOMIC DNA]</scope>
    <source>
        <strain evidence="3">IN4F17</strain>
        <tissue evidence="3">Whole Body</tissue>
    </source>
</reference>
<feature type="compositionally biased region" description="Polar residues" evidence="1">
    <location>
        <begin position="762"/>
        <end position="785"/>
    </location>
</feature>
<feature type="region of interest" description="Disordered" evidence="1">
    <location>
        <begin position="747"/>
        <end position="806"/>
    </location>
</feature>
<name>A0ABY6LWF8_9ARAC</name>
<evidence type="ECO:0000313" key="4">
    <source>
        <dbReference type="Proteomes" id="UP001235939"/>
    </source>
</evidence>
<dbReference type="InterPro" id="IPR013103">
    <property type="entry name" value="RVT_2"/>
</dbReference>
<evidence type="ECO:0000259" key="2">
    <source>
        <dbReference type="SMART" id="SM00343"/>
    </source>
</evidence>
<sequence>MDVKSAYLNAPLHETVYMELPESSLNHENSSNEVCLLKKSIYRLKQSGHEWNQKLDKILISIGLERSRMDPCVYFSKDIILGVYVDDLLVTTSSVESYVKFKSSIQGEVDIKDLGEVSDLLSVRIKKNKDSNLELDQTHYIEEILKEYGMEHAKEASTPLDPGMFTEGPGGKEAGRAPYQQAIGNLLWLAGMTRPDIAYAVSYLSKFNSSPLQQHWNAVKNLLRYLKKTKDLKLVFSKTLLRMQTGAVIKKTGNPIVGKFLCWAEHPSPGAAESKNVLLSQQQKPNIMQCVKQQRKLNGSKVLWKKLELRSNQGWKAELCVCSNGGEPCRSIHKELESSFTPAKLYQTWTLYISAGGEAVEEYMRVLHKMAENYNYGSLKEEMIRSRIVVGVKNLKLKEKLQLEPNLTLERAIQAACQTECVKQQQTNLRSTTTQATNVDKVYEKKLPPRRFNSTFVKRDASKKNKFQKWSKPEKSGCIRCGASKFHPYKDCPTKEVKCHKCKKVGHFAKVCYNKTVGQVAQGDDYHFVGNIYENGQNSNDWKVYVKVDKIKILFKMDTGADVNIIPQEIYFKNFAHKKLCKPDIQLLGPRQNTVSTTKTSSPRFPQSNGFIKSTVNNIKNQLKKGRDPYLSLLGYRTAPLENGYSPAELCMNRKLRTTVPTSPVQLQSRIPDLENLEKREKINGTKRKPILRYIIVQENCPIWMKELEYGVPGVVLEDAGSLRSYIVNSPKGILRKNIFHLLPNPQGEKIDMGDEEMESPDMSQCFTSTGDNTNGDSEPRTFQRSPAPVKTRSGRVIKPPDKLNL</sequence>
<dbReference type="Gene3D" id="4.10.60.10">
    <property type="entry name" value="Zinc finger, CCHC-type"/>
    <property type="match status" value="1"/>
</dbReference>
<dbReference type="InterPro" id="IPR043502">
    <property type="entry name" value="DNA/RNA_pol_sf"/>
</dbReference>
<dbReference type="Proteomes" id="UP001235939">
    <property type="component" value="Chromosome X"/>
</dbReference>
<protein>
    <recommendedName>
        <fullName evidence="2">CCHC-type domain-containing protein</fullName>
    </recommendedName>
</protein>
<dbReference type="InterPro" id="IPR001878">
    <property type="entry name" value="Znf_CCHC"/>
</dbReference>
<gene>
    <name evidence="3" type="ORF">LAZ67_X003645</name>
</gene>
<evidence type="ECO:0000313" key="3">
    <source>
        <dbReference type="EMBL" id="UYV84829.1"/>
    </source>
</evidence>
<accession>A0ABY6LWF8</accession>